<feature type="compositionally biased region" description="Polar residues" evidence="8">
    <location>
        <begin position="465"/>
        <end position="478"/>
    </location>
</feature>
<dbReference type="GO" id="GO:0000776">
    <property type="term" value="C:kinetochore"/>
    <property type="evidence" value="ECO:0007669"/>
    <property type="project" value="UniProtKB-KW"/>
</dbReference>
<dbReference type="SMART" id="SM00220">
    <property type="entry name" value="S_TKc"/>
    <property type="match status" value="1"/>
</dbReference>
<feature type="domain" description="BUB1 N-terminal" evidence="10">
    <location>
        <begin position="11"/>
        <end position="165"/>
    </location>
</feature>
<dbReference type="GO" id="GO:0004672">
    <property type="term" value="F:protein kinase activity"/>
    <property type="evidence" value="ECO:0007669"/>
    <property type="project" value="InterPro"/>
</dbReference>
<dbReference type="InterPro" id="IPR013212">
    <property type="entry name" value="Mad3/Bub1_I"/>
</dbReference>
<dbReference type="Proteomes" id="UP000694402">
    <property type="component" value="Unassembled WGS sequence"/>
</dbReference>
<dbReference type="Gene3D" id="1.10.510.10">
    <property type="entry name" value="Transferase(Phosphotransferase) domain 1"/>
    <property type="match status" value="1"/>
</dbReference>
<dbReference type="Gene3D" id="1.25.40.430">
    <property type="match status" value="1"/>
</dbReference>
<feature type="region of interest" description="Disordered" evidence="8">
    <location>
        <begin position="432"/>
        <end position="451"/>
    </location>
</feature>
<organism evidence="11 12">
    <name type="scientific">Oncorhynchus tshawytscha</name>
    <name type="common">Chinook salmon</name>
    <name type="synonym">Salmo tshawytscha</name>
    <dbReference type="NCBI Taxonomy" id="74940"/>
    <lineage>
        <taxon>Eukaryota</taxon>
        <taxon>Metazoa</taxon>
        <taxon>Chordata</taxon>
        <taxon>Craniata</taxon>
        <taxon>Vertebrata</taxon>
        <taxon>Euteleostomi</taxon>
        <taxon>Actinopterygii</taxon>
        <taxon>Neopterygii</taxon>
        <taxon>Teleostei</taxon>
        <taxon>Protacanthopterygii</taxon>
        <taxon>Salmoniformes</taxon>
        <taxon>Salmonidae</taxon>
        <taxon>Salmoninae</taxon>
        <taxon>Oncorhynchus</taxon>
    </lineage>
</organism>
<keyword evidence="4" id="KW-0995">Kinetochore</keyword>
<accession>A0A8C8D0Y2</accession>
<feature type="binding site" evidence="7">
    <location>
        <position position="1050"/>
    </location>
    <ligand>
        <name>ATP</name>
        <dbReference type="ChEBI" id="CHEBI:30616"/>
    </ligand>
</feature>
<dbReference type="InterPro" id="IPR000719">
    <property type="entry name" value="Prot_kinase_dom"/>
</dbReference>
<evidence type="ECO:0000259" key="10">
    <source>
        <dbReference type="PROSITE" id="PS51489"/>
    </source>
</evidence>
<protein>
    <recommendedName>
        <fullName evidence="13">Mitotic checkpoint serine/threonine-protein kinase BUB1</fullName>
    </recommendedName>
</protein>
<dbReference type="InterPro" id="IPR015661">
    <property type="entry name" value="Bub1/Mad3"/>
</dbReference>
<dbReference type="InterPro" id="IPR011009">
    <property type="entry name" value="Kinase-like_dom_sf"/>
</dbReference>
<dbReference type="GO" id="GO:0005634">
    <property type="term" value="C:nucleus"/>
    <property type="evidence" value="ECO:0007669"/>
    <property type="project" value="TreeGrafter"/>
</dbReference>
<evidence type="ECO:0000256" key="5">
    <source>
        <dbReference type="ARBA" id="ARBA00022840"/>
    </source>
</evidence>
<dbReference type="Pfam" id="PF08311">
    <property type="entry name" value="Mad3_BUB1_I"/>
    <property type="match status" value="1"/>
</dbReference>
<dbReference type="GO" id="GO:0005524">
    <property type="term" value="F:ATP binding"/>
    <property type="evidence" value="ECO:0007669"/>
    <property type="project" value="UniProtKB-UniRule"/>
</dbReference>
<evidence type="ECO:0000256" key="3">
    <source>
        <dbReference type="ARBA" id="ARBA00022741"/>
    </source>
</evidence>
<dbReference type="PROSITE" id="PS51489">
    <property type="entry name" value="BUB1_N"/>
    <property type="match status" value="1"/>
</dbReference>
<dbReference type="GO" id="GO:0007094">
    <property type="term" value="P:mitotic spindle assembly checkpoint signaling"/>
    <property type="evidence" value="ECO:0007669"/>
    <property type="project" value="InterPro"/>
</dbReference>
<feature type="region of interest" description="Disordered" evidence="8">
    <location>
        <begin position="460"/>
        <end position="491"/>
    </location>
</feature>
<dbReference type="PANTHER" id="PTHR14030">
    <property type="entry name" value="MITOTIC CHECKPOINT SERINE/THREONINE-PROTEIN KINASE BUB1"/>
    <property type="match status" value="1"/>
</dbReference>
<keyword evidence="6" id="KW-0137">Centromere</keyword>
<dbReference type="PROSITE" id="PS00108">
    <property type="entry name" value="PROTEIN_KINASE_ST"/>
    <property type="match status" value="1"/>
</dbReference>
<keyword evidence="3 7" id="KW-0547">Nucleotide-binding</keyword>
<feature type="domain" description="Protein kinase" evidence="9">
    <location>
        <begin position="1021"/>
        <end position="1316"/>
    </location>
</feature>
<evidence type="ECO:0000256" key="1">
    <source>
        <dbReference type="ARBA" id="ARBA00004629"/>
    </source>
</evidence>
<dbReference type="SMART" id="SM00777">
    <property type="entry name" value="Mad3_BUB1_I"/>
    <property type="match status" value="1"/>
</dbReference>
<evidence type="ECO:0000313" key="12">
    <source>
        <dbReference type="Proteomes" id="UP000694402"/>
    </source>
</evidence>
<dbReference type="Pfam" id="PF00069">
    <property type="entry name" value="Pkinase"/>
    <property type="match status" value="1"/>
</dbReference>
<dbReference type="Ensembl" id="ENSOTST00005021842.2">
    <property type="protein sequence ID" value="ENSOTSP00005020071.2"/>
    <property type="gene ID" value="ENSOTSG00005009759.2"/>
</dbReference>
<dbReference type="GO" id="GO:0051754">
    <property type="term" value="P:meiotic sister chromatid cohesion, centromeric"/>
    <property type="evidence" value="ECO:0007669"/>
    <property type="project" value="TreeGrafter"/>
</dbReference>
<dbReference type="PROSITE" id="PS50011">
    <property type="entry name" value="PROTEIN_KINASE_DOM"/>
    <property type="match status" value="1"/>
</dbReference>
<evidence type="ECO:0000256" key="8">
    <source>
        <dbReference type="SAM" id="MobiDB-lite"/>
    </source>
</evidence>
<evidence type="ECO:0008006" key="13">
    <source>
        <dbReference type="Google" id="ProtNLM"/>
    </source>
</evidence>
<evidence type="ECO:0000256" key="4">
    <source>
        <dbReference type="ARBA" id="ARBA00022838"/>
    </source>
</evidence>
<reference evidence="11" key="1">
    <citation type="submission" date="2025-08" db="UniProtKB">
        <authorList>
            <consortium name="Ensembl"/>
        </authorList>
    </citation>
    <scope>IDENTIFICATION</scope>
</reference>
<evidence type="ECO:0000256" key="6">
    <source>
        <dbReference type="ARBA" id="ARBA00023328"/>
    </source>
</evidence>
<evidence type="ECO:0000259" key="9">
    <source>
        <dbReference type="PROSITE" id="PS50011"/>
    </source>
</evidence>
<dbReference type="SUPFAM" id="SSF56112">
    <property type="entry name" value="Protein kinase-like (PK-like)"/>
    <property type="match status" value="1"/>
</dbReference>
<dbReference type="InterPro" id="IPR017441">
    <property type="entry name" value="Protein_kinase_ATP_BS"/>
</dbReference>
<keyword evidence="2" id="KW-0158">Chromosome</keyword>
<keyword evidence="5 7" id="KW-0067">ATP-binding</keyword>
<evidence type="ECO:0000256" key="7">
    <source>
        <dbReference type="PROSITE-ProRule" id="PRU10141"/>
    </source>
</evidence>
<keyword evidence="12" id="KW-1185">Reference proteome</keyword>
<evidence type="ECO:0000313" key="11">
    <source>
        <dbReference type="Ensembl" id="ENSOTSP00005020071.2"/>
    </source>
</evidence>
<dbReference type="PROSITE" id="PS00107">
    <property type="entry name" value="PROTEIN_KINASE_ATP"/>
    <property type="match status" value="1"/>
</dbReference>
<name>A0A8C8D0Y2_ONCTS</name>
<dbReference type="Gene3D" id="6.10.130.20">
    <property type="match status" value="1"/>
</dbReference>
<reference evidence="11" key="2">
    <citation type="submission" date="2025-09" db="UniProtKB">
        <authorList>
            <consortium name="Ensembl"/>
        </authorList>
    </citation>
    <scope>IDENTIFICATION</scope>
</reference>
<evidence type="ECO:0000256" key="2">
    <source>
        <dbReference type="ARBA" id="ARBA00022454"/>
    </source>
</evidence>
<comment type="subcellular location">
    <subcellularLocation>
        <location evidence="1">Chromosome</location>
        <location evidence="1">Centromere</location>
        <location evidence="1">Kinetochore</location>
    </subcellularLocation>
</comment>
<gene>
    <name evidence="11" type="primary">BUB1</name>
</gene>
<dbReference type="PANTHER" id="PTHR14030:SF26">
    <property type="entry name" value="MITOTIC CHECKPOINT SERINE_THREONINE-PROTEIN KINASE BUB1"/>
    <property type="match status" value="1"/>
</dbReference>
<dbReference type="GeneTree" id="ENSGT00940000157865"/>
<dbReference type="InterPro" id="IPR008271">
    <property type="entry name" value="Ser/Thr_kinase_AS"/>
</dbReference>
<proteinExistence type="predicted"/>
<sequence>MSVCQGVVRNFEQSLNNYTGDDPLDPWDRFIKYLEKRLPAEDSKAISLVLDRLVQRFLQEERYTNDIRYVNYCIKCASYYNEPIKLYSHIYSKGIGTRDAVLYVAWAQQFEQQGLLQQADAVYQRAIENQAKPTDTVLQQYRMFQTRTSGSGAGASEAVRNPLQNSNFVNQLHTHRVPSPQCKDPERLFQLPTDRTVRIISRSENVVVNKPNQGPVVSLQTVSMYRTEDLVCDGSELCFEEVRARRYFVRRKQEKKRREFEERQSLVREQEEEVMRMNRLLEELESNLCVSSTGQGSTASVLPVRQTLCTPVTDLNPEFLQHSLRQPLLSSNLGIKLTPGFRLNSGQGPRQGMVRESETHLQCDNLRAPITGTLRSQRSVSSSGQLEEVNTSHRRSLHMPEAAMGHLCECTKAPKPFAVASQAYSLQASLVQPQPEQNPKPFGSAPQKPAAYRSDVQLGGVPNQGGHSHLSSIFQQHNGSDHHEVSVSEAPESEVKLDVSQGGSGNMSHITPNTSLGLVQATPSRVLPSPTVNTREALDAIMDMFQAPTLLQEDQFRSMPMHPHQAENSFDAGYQRTGDASFSKPRNAVPFTIFQDENDIKEKCSAAMVDNAKPPRALAEIPVSKPEKQNESPSELIPDESTMWEARYNSLAACPNSTRDFSLSAHLVSTPFQNKAPYSWDFDQDQENDQPRGFGGLEEVPFLRQPTKLSPIIEQSPPDGLPETGTECCMRAQGFAEQGTIVGEGLALAQRSLATCSMTEVQHHAPAALSFRDQTAPLTHAEVAVAKSPPSKASKPAWDVYVSPEQSSKPAFPLPQRAPVAEAFISKSQIYALKSNFDVPTCPEKAPTAAFDIPMSPECAPKSDWLVVKSPKVVVEPDLDAFMSARQGRRTVGILLETVDIPMSPDPPKFGSGVTMSPFQSSSKFRMDIPMSPTPEVRFGMDILMSPDQGSKVNIDVPMSPAAQGAAAVELVSDPWDEELISSLLSKLSTPLTSQPNFITWQCKVPSIAPKMTIKIGEGSLRVDCVLGQGAFATVYQATDLNTSEKMILKVQKPANPWEFYINSQLNARLQPSVRHLFNNIHSAHLFQNGSVLLGELYNCGTLLNAVNLYKNLSDKVIPQPLVIYFTVCILHMVEQLHNIHIVHADIKPDNFLLGERFLEKKSFDQEYLDHGLSLIDLGQSIDMTLFPEGTAFNAKCMTSGFQCTEMQSGRPWNYQTDYFGIAGTVYCMIFGTYMQVTQEGGVWKTNAVFRRNPHSDLWTEFFHTLLNVPDCSSLPCLRSLRSRLSTVLQQNYSNKLPSLKTRLVIQLLESRTTRR</sequence>